<dbReference type="InterPro" id="IPR038729">
    <property type="entry name" value="Rad50/SbcC_AAA"/>
</dbReference>
<name>A0ABT1W3T0_9PROT</name>
<evidence type="ECO:0000256" key="4">
    <source>
        <dbReference type="ARBA" id="ARBA00022496"/>
    </source>
</evidence>
<evidence type="ECO:0000256" key="3">
    <source>
        <dbReference type="ARBA" id="ARBA00022475"/>
    </source>
</evidence>
<protein>
    <submittedName>
        <fullName evidence="9">AAA family ATPase</fullName>
    </submittedName>
</protein>
<sequence>MPENAGHPFTVPAIAAEPLDLEFTRPVTIFVGVNGSGKSTLLEAIAALSGFGGDGGNRNYRDSTTVAEERLSQALRASWKPKVSRGFYTRAETIMGLISRIDAFDAQVDYGGRSLTTRSHGEGYLQIFRNRIEGGSGLFVLDEPEAALSPALQIEFLRMIRRAERREDTQFIIATHSPLLMAYPGTTLLHMTDFGIIERPFERTDHFRLLREFYRDPGAFMSSIFDE</sequence>
<dbReference type="SUPFAM" id="SSF52540">
    <property type="entry name" value="P-loop containing nucleoside triphosphate hydrolases"/>
    <property type="match status" value="1"/>
</dbReference>
<dbReference type="Pfam" id="PF13304">
    <property type="entry name" value="AAA_21"/>
    <property type="match status" value="1"/>
</dbReference>
<dbReference type="Gene3D" id="3.40.50.300">
    <property type="entry name" value="P-loop containing nucleotide triphosphate hydrolases"/>
    <property type="match status" value="2"/>
</dbReference>
<evidence type="ECO:0000256" key="6">
    <source>
        <dbReference type="ARBA" id="ARBA00023065"/>
    </source>
</evidence>
<dbReference type="EMBL" id="JAMSKV010000002">
    <property type="protein sequence ID" value="MCQ8277528.1"/>
    <property type="molecule type" value="Genomic_DNA"/>
</dbReference>
<keyword evidence="2" id="KW-0813">Transport</keyword>
<feature type="domain" description="AAA+ ATPase" evidence="8">
    <location>
        <begin position="24"/>
        <end position="195"/>
    </location>
</feature>
<evidence type="ECO:0000313" key="9">
    <source>
        <dbReference type="EMBL" id="MCQ8277528.1"/>
    </source>
</evidence>
<keyword evidence="7" id="KW-0472">Membrane</keyword>
<dbReference type="InterPro" id="IPR027417">
    <property type="entry name" value="P-loop_NTPase"/>
</dbReference>
<dbReference type="InterPro" id="IPR051535">
    <property type="entry name" value="Siderophore_ABC-ATPase"/>
</dbReference>
<evidence type="ECO:0000256" key="5">
    <source>
        <dbReference type="ARBA" id="ARBA00023004"/>
    </source>
</evidence>
<organism evidence="9 10">
    <name type="scientific">Endosaccharibacter trunci</name>
    <dbReference type="NCBI Taxonomy" id="2812733"/>
    <lineage>
        <taxon>Bacteria</taxon>
        <taxon>Pseudomonadati</taxon>
        <taxon>Pseudomonadota</taxon>
        <taxon>Alphaproteobacteria</taxon>
        <taxon>Acetobacterales</taxon>
        <taxon>Acetobacteraceae</taxon>
        <taxon>Endosaccharibacter</taxon>
    </lineage>
</organism>
<evidence type="ECO:0000256" key="1">
    <source>
        <dbReference type="ARBA" id="ARBA00004202"/>
    </source>
</evidence>
<evidence type="ECO:0000313" key="10">
    <source>
        <dbReference type="Proteomes" id="UP001524587"/>
    </source>
</evidence>
<dbReference type="Pfam" id="PF13476">
    <property type="entry name" value="AAA_23"/>
    <property type="match status" value="1"/>
</dbReference>
<keyword evidence="6" id="KW-0406">Ion transport</keyword>
<keyword evidence="5" id="KW-0408">Iron</keyword>
<dbReference type="Proteomes" id="UP001524587">
    <property type="component" value="Unassembled WGS sequence"/>
</dbReference>
<evidence type="ECO:0000259" key="8">
    <source>
        <dbReference type="SMART" id="SM00382"/>
    </source>
</evidence>
<keyword evidence="4" id="KW-0410">Iron transport</keyword>
<reference evidence="9 10" key="1">
    <citation type="submission" date="2022-06" db="EMBL/GenBank/DDBJ databases">
        <title>Endosaccharibacter gen. nov., sp. nov., endophytic bacteria isolated from sugarcane.</title>
        <authorList>
            <person name="Pitiwittayakul N."/>
            <person name="Yukphan P."/>
            <person name="Charoenyingcharoen P."/>
            <person name="Tanasupawat S."/>
        </authorList>
    </citation>
    <scope>NUCLEOTIDE SEQUENCE [LARGE SCALE GENOMIC DNA]</scope>
    <source>
        <strain evidence="9 10">KSS8</strain>
    </source>
</reference>
<dbReference type="RefSeq" id="WP_422862971.1">
    <property type="nucleotide sequence ID" value="NZ_JAMSKV010000002.1"/>
</dbReference>
<gene>
    <name evidence="9" type="ORF">NFI95_03565</name>
</gene>
<comment type="caution">
    <text evidence="9">The sequence shown here is derived from an EMBL/GenBank/DDBJ whole genome shotgun (WGS) entry which is preliminary data.</text>
</comment>
<comment type="subcellular location">
    <subcellularLocation>
        <location evidence="1">Cell membrane</location>
        <topology evidence="1">Peripheral membrane protein</topology>
    </subcellularLocation>
</comment>
<keyword evidence="3" id="KW-1003">Cell membrane</keyword>
<evidence type="ECO:0000256" key="2">
    <source>
        <dbReference type="ARBA" id="ARBA00022448"/>
    </source>
</evidence>
<evidence type="ECO:0000256" key="7">
    <source>
        <dbReference type="ARBA" id="ARBA00023136"/>
    </source>
</evidence>
<accession>A0ABT1W3T0</accession>
<proteinExistence type="predicted"/>
<keyword evidence="10" id="KW-1185">Reference proteome</keyword>
<dbReference type="InterPro" id="IPR003959">
    <property type="entry name" value="ATPase_AAA_core"/>
</dbReference>
<dbReference type="PANTHER" id="PTHR42771:SF2">
    <property type="entry name" value="IRON(3+)-HYDROXAMATE IMPORT ATP-BINDING PROTEIN FHUC"/>
    <property type="match status" value="1"/>
</dbReference>
<dbReference type="InterPro" id="IPR003593">
    <property type="entry name" value="AAA+_ATPase"/>
</dbReference>
<dbReference type="PANTHER" id="PTHR42771">
    <property type="entry name" value="IRON(3+)-HYDROXAMATE IMPORT ATP-BINDING PROTEIN FHUC"/>
    <property type="match status" value="1"/>
</dbReference>
<dbReference type="SMART" id="SM00382">
    <property type="entry name" value="AAA"/>
    <property type="match status" value="1"/>
</dbReference>